<feature type="compositionally biased region" description="Basic and acidic residues" evidence="1">
    <location>
        <begin position="553"/>
        <end position="567"/>
    </location>
</feature>
<feature type="compositionally biased region" description="Polar residues" evidence="1">
    <location>
        <begin position="79"/>
        <end position="88"/>
    </location>
</feature>
<dbReference type="KEGG" id="scac:106088065"/>
<feature type="region of interest" description="Disordered" evidence="1">
    <location>
        <begin position="330"/>
        <end position="357"/>
    </location>
</feature>
<feature type="compositionally biased region" description="Low complexity" evidence="1">
    <location>
        <begin position="579"/>
        <end position="606"/>
    </location>
</feature>
<dbReference type="InterPro" id="IPR031937">
    <property type="entry name" value="PNISR"/>
</dbReference>
<feature type="compositionally biased region" description="Basic and acidic residues" evidence="1">
    <location>
        <begin position="627"/>
        <end position="639"/>
    </location>
</feature>
<protein>
    <recommendedName>
        <fullName evidence="4">Arginine/serine-rich protein PNISR</fullName>
    </recommendedName>
</protein>
<dbReference type="Proteomes" id="UP000095300">
    <property type="component" value="Unassembled WGS sequence"/>
</dbReference>
<proteinExistence type="predicted"/>
<feature type="compositionally biased region" description="Low complexity" evidence="1">
    <location>
        <begin position="687"/>
        <end position="698"/>
    </location>
</feature>
<feature type="compositionally biased region" description="Basic residues" evidence="1">
    <location>
        <begin position="616"/>
        <end position="626"/>
    </location>
</feature>
<dbReference type="AlphaFoldDB" id="A0A1I8PNW9"/>
<feature type="compositionally biased region" description="Polar residues" evidence="1">
    <location>
        <begin position="342"/>
        <end position="352"/>
    </location>
</feature>
<evidence type="ECO:0000313" key="2">
    <source>
        <dbReference type="EnsemblMetazoa" id="SCAU009777-PA"/>
    </source>
</evidence>
<feature type="compositionally biased region" description="Polar residues" evidence="1">
    <location>
        <begin position="156"/>
        <end position="165"/>
    </location>
</feature>
<feature type="region of interest" description="Disordered" evidence="1">
    <location>
        <begin position="39"/>
        <end position="95"/>
    </location>
</feature>
<feature type="region of interest" description="Disordered" evidence="1">
    <location>
        <begin position="115"/>
        <end position="169"/>
    </location>
</feature>
<dbReference type="OrthoDB" id="10065820at2759"/>
<evidence type="ECO:0008006" key="4">
    <source>
        <dbReference type="Google" id="ProtNLM"/>
    </source>
</evidence>
<dbReference type="PANTHER" id="PTHR31518">
    <property type="entry name" value="ARGININE/SERINE-RICH PROTEIN PNISR"/>
    <property type="match status" value="1"/>
</dbReference>
<organism evidence="2 3">
    <name type="scientific">Stomoxys calcitrans</name>
    <name type="common">Stable fly</name>
    <name type="synonym">Conops calcitrans</name>
    <dbReference type="NCBI Taxonomy" id="35570"/>
    <lineage>
        <taxon>Eukaryota</taxon>
        <taxon>Metazoa</taxon>
        <taxon>Ecdysozoa</taxon>
        <taxon>Arthropoda</taxon>
        <taxon>Hexapoda</taxon>
        <taxon>Insecta</taxon>
        <taxon>Pterygota</taxon>
        <taxon>Neoptera</taxon>
        <taxon>Endopterygota</taxon>
        <taxon>Diptera</taxon>
        <taxon>Brachycera</taxon>
        <taxon>Muscomorpha</taxon>
        <taxon>Muscoidea</taxon>
        <taxon>Muscidae</taxon>
        <taxon>Stomoxys</taxon>
    </lineage>
</organism>
<feature type="compositionally biased region" description="Basic residues" evidence="1">
    <location>
        <begin position="657"/>
        <end position="677"/>
    </location>
</feature>
<sequence>MSGYQFINQAAVANAMASGHNIDWAQLAQQWIQMRDSAKSETSSAKYDEKGEADMDIEEQVEKDNNDRSLKAMPHSSDDSNINWSSRPETGGAEGSFILHRSTNQWNKWGSNHSKTHYDASLPKRPTNPTSHIPSLLKINVPHPNEIRSLPDGPSDPQNSSNTMDASKRKVLPAWIREGLEKMEREKQKQQEKKSFRISDDESAKFPLFEEANSDRLNLNNDIDSSPETEETEAVEKCPRQGLPNEDVSSEDLEVIVEQSRETYEQRLSNLMVVVRQTLTELLLEVTNEEIAKIANETVKNYKLKASSAQVIQQSALSSITGKLGLAVYGDSSSSEEDDNETNIQSKTFPSESDSEEDIKVSLRLKKRSFLKIANEIEDKVAAAAAREGEKLKNMSCAVENDSATNKSKTCESATGMEKTNMVTSESVSAHSSSGGREKMFGKINERDSGETTDTKLQILNGKRHKDRGTLKERTTRFSDNRDANYITMTATATSIVEQSKGNIFTSGISQTVTSQSQAVCTKNNVLPSYNYPAIAANFKALDDTLPTLRQKKSSDPEKDPEHEGRRKYEKRKRHGDDSSSSSSFSSSTSSSSETSSTGSSSSESSDVSKYDRRRSGTKKHSSHSRSSRDNYDKYDKSSYSRNRYKHDSDSDDTYRSRRKRSSRSRYSSHSRSRSRSHRDNSRSHSRSSYSYSGKRRH</sequence>
<reference evidence="2" key="1">
    <citation type="submission" date="2020-05" db="UniProtKB">
        <authorList>
            <consortium name="EnsemblMetazoa"/>
        </authorList>
    </citation>
    <scope>IDENTIFICATION</scope>
    <source>
        <strain evidence="2">USDA</strain>
    </source>
</reference>
<feature type="compositionally biased region" description="Basic and acidic residues" evidence="1">
    <location>
        <begin position="646"/>
        <end position="656"/>
    </location>
</feature>
<dbReference type="Pfam" id="PF15996">
    <property type="entry name" value="PNISR"/>
    <property type="match status" value="1"/>
</dbReference>
<keyword evidence="3" id="KW-1185">Reference proteome</keyword>
<feature type="region of interest" description="Disordered" evidence="1">
    <location>
        <begin position="550"/>
        <end position="698"/>
    </location>
</feature>
<dbReference type="EnsemblMetazoa" id="SCAU009777-RA">
    <property type="protein sequence ID" value="SCAU009777-PA"/>
    <property type="gene ID" value="SCAU009777"/>
</dbReference>
<feature type="compositionally biased region" description="Basic and acidic residues" evidence="1">
    <location>
        <begin position="60"/>
        <end position="70"/>
    </location>
</feature>
<dbReference type="VEuPathDB" id="VectorBase:SCAU009777"/>
<evidence type="ECO:0000256" key="1">
    <source>
        <dbReference type="SAM" id="MobiDB-lite"/>
    </source>
</evidence>
<dbReference type="STRING" id="35570.A0A1I8PNW9"/>
<name>A0A1I8PNW9_STOCA</name>
<accession>A0A1I8PNW9</accession>
<evidence type="ECO:0000313" key="3">
    <source>
        <dbReference type="Proteomes" id="UP000095300"/>
    </source>
</evidence>
<gene>
    <name evidence="2" type="primary">106088065</name>
</gene>